<keyword evidence="5 6" id="KW-0464">Manganese</keyword>
<dbReference type="InterPro" id="IPR029061">
    <property type="entry name" value="THDP-binding"/>
</dbReference>
<dbReference type="EMBL" id="JALXSQ010000008">
    <property type="protein sequence ID" value="MCT2042387.1"/>
    <property type="molecule type" value="Genomic_DNA"/>
</dbReference>
<feature type="compositionally biased region" description="Polar residues" evidence="7">
    <location>
        <begin position="1"/>
        <end position="13"/>
    </location>
</feature>
<keyword evidence="1 6" id="KW-0808">Transferase</keyword>
<dbReference type="Proteomes" id="UP001525379">
    <property type="component" value="Unassembled WGS sequence"/>
</dbReference>
<evidence type="ECO:0000256" key="7">
    <source>
        <dbReference type="SAM" id="MobiDB-lite"/>
    </source>
</evidence>
<sequence>MTEPTASPSSRGVTPSLLPPRSGDPSTDSAIALLCAAVERGLRDVVVCPGSRSQALALAAAELERVGAIRLHVRIDERSAGFFALGLAREGRVPVAVIVTSGTGPANLHPALLEAHHAGVPLAVITADRPSELVGIGANQATVQSDMFGAILPSVEVPPAVPLPGTADDEAQIVIEDGIDVARDTGRLLMASPGALHINMQFRAPLSGTIPSLDAWWGDVQECVTSTVTGPIARSRVAQGGSVPVLLDGRPTLVIAGADAGDEAEAIAYEGGWPLLAESSSGVRFGRNLITHVRELLGAASPVPELRDAIERIIVFGHPTLTREVPALIASDVEAYVVDRVGAADPVGADREGLQRVSSVELVAASELSADEQHAALMARRGWLRAWLEASHECAERASSDAPAPSLGQARSEDRHERAAFARGEFAIAREAVTREMLVDAVWRASWPHDRLVLGASRLIRILDERVPGKAIRVHSNRGLAGIDGTIATALGVATMSQLGDGSAQDALGVTRVLVGDLTLLHDASSLLVGQGGETAPRMQVIVGVDGGGTIFDGLEVASTAGALHERVLYTPVSADLAKLAAAYGWDHRLVRTRSELEAALLDRGPERILIEVPLPR</sequence>
<feature type="region of interest" description="Disordered" evidence="7">
    <location>
        <begin position="1"/>
        <end position="25"/>
    </location>
</feature>
<evidence type="ECO:0000313" key="10">
    <source>
        <dbReference type="Proteomes" id="UP001525379"/>
    </source>
</evidence>
<evidence type="ECO:0000256" key="6">
    <source>
        <dbReference type="HAMAP-Rule" id="MF_01659"/>
    </source>
</evidence>
<keyword evidence="2 6" id="KW-0479">Metal-binding</keyword>
<dbReference type="EC" id="2.2.1.9" evidence="6"/>
<dbReference type="InterPro" id="IPR004433">
    <property type="entry name" value="MenaQ_synth_MenD"/>
</dbReference>
<proteinExistence type="inferred from homology"/>
<evidence type="ECO:0000256" key="1">
    <source>
        <dbReference type="ARBA" id="ARBA00022679"/>
    </source>
</evidence>
<protein>
    <recommendedName>
        <fullName evidence="6">2-succinyl-5-enolpyruvyl-6-hydroxy-3-cyclohexene-1-carboxylate synthase</fullName>
        <shortName evidence="6">SEPHCHC synthase</shortName>
        <ecNumber evidence="6">2.2.1.9</ecNumber>
    </recommendedName>
    <alternativeName>
        <fullName evidence="6">Menaquinone biosynthesis protein MenD</fullName>
    </alternativeName>
</protein>
<comment type="pathway">
    <text evidence="6">Quinol/quinone metabolism; 1,4-dihydroxy-2-naphthoate biosynthesis; 1,4-dihydroxy-2-naphthoate from chorismate: step 2/7.</text>
</comment>
<organism evidence="9 10">
    <name type="scientific">Pseudoclavibacter albus</name>
    <dbReference type="NCBI Taxonomy" id="272241"/>
    <lineage>
        <taxon>Bacteria</taxon>
        <taxon>Bacillati</taxon>
        <taxon>Actinomycetota</taxon>
        <taxon>Actinomycetes</taxon>
        <taxon>Micrococcales</taxon>
        <taxon>Microbacteriaceae</taxon>
        <taxon>Pseudoclavibacter</taxon>
    </lineage>
</organism>
<keyword evidence="4 6" id="KW-0786">Thiamine pyrophosphate</keyword>
<comment type="similarity">
    <text evidence="6">Belongs to the TPP enzyme family. MenD subfamily.</text>
</comment>
<keyword evidence="3 6" id="KW-0460">Magnesium</keyword>
<dbReference type="SUPFAM" id="SSF52518">
    <property type="entry name" value="Thiamin diphosphate-binding fold (THDP-binding)"/>
    <property type="match status" value="2"/>
</dbReference>
<evidence type="ECO:0000256" key="4">
    <source>
        <dbReference type="ARBA" id="ARBA00023052"/>
    </source>
</evidence>
<dbReference type="HAMAP" id="MF_01659">
    <property type="entry name" value="MenD"/>
    <property type="match status" value="1"/>
</dbReference>
<keyword evidence="10" id="KW-1185">Reference proteome</keyword>
<name>A0ABT2HVQ0_9MICO</name>
<dbReference type="RefSeq" id="WP_260103918.1">
    <property type="nucleotide sequence ID" value="NZ_JALXSQ010000008.1"/>
</dbReference>
<gene>
    <name evidence="6 9" type="primary">menD</name>
    <name evidence="9" type="ORF">M3D15_03405</name>
</gene>
<comment type="cofactor">
    <cofactor evidence="6">
        <name>Mg(2+)</name>
        <dbReference type="ChEBI" id="CHEBI:18420"/>
    </cofactor>
    <cofactor evidence="6">
        <name>Mn(2+)</name>
        <dbReference type="ChEBI" id="CHEBI:29035"/>
    </cofactor>
</comment>
<dbReference type="GO" id="GO:0070204">
    <property type="term" value="F:2-succinyl-5-enolpyruvyl-6-hydroxy-3-cyclohexene-1-carboxylic-acid synthase activity"/>
    <property type="evidence" value="ECO:0007669"/>
    <property type="project" value="UniProtKB-EC"/>
</dbReference>
<evidence type="ECO:0000256" key="5">
    <source>
        <dbReference type="ARBA" id="ARBA00023211"/>
    </source>
</evidence>
<comment type="catalytic activity">
    <reaction evidence="6">
        <text>isochorismate + 2-oxoglutarate + H(+) = 5-enolpyruvoyl-6-hydroxy-2-succinyl-cyclohex-3-ene-1-carboxylate + CO2</text>
        <dbReference type="Rhea" id="RHEA:25593"/>
        <dbReference type="ChEBI" id="CHEBI:15378"/>
        <dbReference type="ChEBI" id="CHEBI:16526"/>
        <dbReference type="ChEBI" id="CHEBI:16810"/>
        <dbReference type="ChEBI" id="CHEBI:29780"/>
        <dbReference type="ChEBI" id="CHEBI:58818"/>
        <dbReference type="EC" id="2.2.1.9"/>
    </reaction>
</comment>
<dbReference type="PANTHER" id="PTHR42916:SF1">
    <property type="entry name" value="PROTEIN PHYLLO, CHLOROPLASTIC"/>
    <property type="match status" value="1"/>
</dbReference>
<feature type="domain" description="Thiamine pyrophosphate enzyme N-terminal TPP-binding" evidence="8">
    <location>
        <begin position="37"/>
        <end position="142"/>
    </location>
</feature>
<comment type="caution">
    <text evidence="9">The sequence shown here is derived from an EMBL/GenBank/DDBJ whole genome shotgun (WGS) entry which is preliminary data.</text>
</comment>
<dbReference type="Pfam" id="PF02776">
    <property type="entry name" value="TPP_enzyme_N"/>
    <property type="match status" value="1"/>
</dbReference>
<comment type="cofactor">
    <cofactor evidence="6">
        <name>thiamine diphosphate</name>
        <dbReference type="ChEBI" id="CHEBI:58937"/>
    </cofactor>
    <text evidence="6">Binds 1 thiamine pyrophosphate per subunit.</text>
</comment>
<accession>A0ABT2HVQ0</accession>
<dbReference type="InterPro" id="IPR012001">
    <property type="entry name" value="Thiamin_PyroP_enz_TPP-bd_dom"/>
</dbReference>
<evidence type="ECO:0000313" key="9">
    <source>
        <dbReference type="EMBL" id="MCT2042387.1"/>
    </source>
</evidence>
<comment type="pathway">
    <text evidence="6">Quinol/quinone metabolism; menaquinone biosynthesis.</text>
</comment>
<dbReference type="Gene3D" id="3.40.50.1220">
    <property type="entry name" value="TPP-binding domain"/>
    <property type="match status" value="1"/>
</dbReference>
<dbReference type="NCBIfam" id="TIGR00173">
    <property type="entry name" value="menD"/>
    <property type="match status" value="1"/>
</dbReference>
<comment type="subunit">
    <text evidence="6">Homodimer.</text>
</comment>
<dbReference type="Gene3D" id="3.40.50.970">
    <property type="match status" value="2"/>
</dbReference>
<evidence type="ECO:0000259" key="8">
    <source>
        <dbReference type="Pfam" id="PF02776"/>
    </source>
</evidence>
<evidence type="ECO:0000256" key="2">
    <source>
        <dbReference type="ARBA" id="ARBA00022723"/>
    </source>
</evidence>
<evidence type="ECO:0000256" key="3">
    <source>
        <dbReference type="ARBA" id="ARBA00022842"/>
    </source>
</evidence>
<reference evidence="9 10" key="1">
    <citation type="submission" date="2022-04" db="EMBL/GenBank/DDBJ databases">
        <title>Human microbiome associated bacterial genomes.</title>
        <authorList>
            <person name="Sandstrom S."/>
            <person name="Salamzade R."/>
            <person name="Kalan L.R."/>
        </authorList>
    </citation>
    <scope>NUCLEOTIDE SEQUENCE [LARGE SCALE GENOMIC DNA]</scope>
    <source>
        <strain evidence="10">p3-SID1799</strain>
    </source>
</reference>
<dbReference type="PIRSF" id="PIRSF004983">
    <property type="entry name" value="MenD"/>
    <property type="match status" value="1"/>
</dbReference>
<dbReference type="PANTHER" id="PTHR42916">
    <property type="entry name" value="2-SUCCINYL-5-ENOLPYRUVYL-6-HYDROXY-3-CYCLOHEXENE-1-CARBOXYLATE SYNTHASE"/>
    <property type="match status" value="1"/>
</dbReference>
<keyword evidence="6" id="KW-0474">Menaquinone biosynthesis</keyword>
<comment type="function">
    <text evidence="6">Catalyzes the thiamine diphosphate-dependent decarboxylation of 2-oxoglutarate and the subsequent addition of the resulting succinic semialdehyde-thiamine pyrophosphate anion to isochorismate to yield 2-succinyl-5-enolpyruvyl-6-hydroxy-3-cyclohexene-1-carboxylate (SEPHCHC).</text>
</comment>